<organism evidence="5 6">
    <name type="scientific">Eiseniibacteriota bacterium</name>
    <dbReference type="NCBI Taxonomy" id="2212470"/>
    <lineage>
        <taxon>Bacteria</taxon>
        <taxon>Candidatus Eiseniibacteriota</taxon>
    </lineage>
</organism>
<comment type="similarity">
    <text evidence="1">Belongs to the acetyl-CoA hydrolase/transferase family.</text>
</comment>
<feature type="domain" description="Acetyl-CoA hydrolase/transferase C-terminal" evidence="4">
    <location>
        <begin position="279"/>
        <end position="430"/>
    </location>
</feature>
<dbReference type="Proteomes" id="UP000748308">
    <property type="component" value="Unassembled WGS sequence"/>
</dbReference>
<evidence type="ECO:0000313" key="6">
    <source>
        <dbReference type="Proteomes" id="UP000748308"/>
    </source>
</evidence>
<dbReference type="GO" id="GO:0006083">
    <property type="term" value="P:acetate metabolic process"/>
    <property type="evidence" value="ECO:0007669"/>
    <property type="project" value="InterPro"/>
</dbReference>
<evidence type="ECO:0000256" key="1">
    <source>
        <dbReference type="ARBA" id="ARBA00009632"/>
    </source>
</evidence>
<evidence type="ECO:0000256" key="2">
    <source>
        <dbReference type="ARBA" id="ARBA00022679"/>
    </source>
</evidence>
<keyword evidence="2" id="KW-0808">Transferase</keyword>
<dbReference type="EMBL" id="VGIY01000318">
    <property type="protein sequence ID" value="MBM3318302.1"/>
    <property type="molecule type" value="Genomic_DNA"/>
</dbReference>
<dbReference type="InterPro" id="IPR038460">
    <property type="entry name" value="AcetylCoA_hyd_C_sf"/>
</dbReference>
<dbReference type="GO" id="GO:0008775">
    <property type="term" value="F:acetate CoA-transferase activity"/>
    <property type="evidence" value="ECO:0007669"/>
    <property type="project" value="InterPro"/>
</dbReference>
<dbReference type="Gene3D" id="3.40.1080.20">
    <property type="entry name" value="Acetyl-CoA hydrolase/transferase C-terminal domain"/>
    <property type="match status" value="1"/>
</dbReference>
<keyword evidence="5" id="KW-0378">Hydrolase</keyword>
<dbReference type="PANTHER" id="PTHR21432">
    <property type="entry name" value="ACETYL-COA HYDROLASE-RELATED"/>
    <property type="match status" value="1"/>
</dbReference>
<evidence type="ECO:0000313" key="5">
    <source>
        <dbReference type="EMBL" id="MBM3318302.1"/>
    </source>
</evidence>
<dbReference type="SUPFAM" id="SSF100950">
    <property type="entry name" value="NagB/RpiA/CoA transferase-like"/>
    <property type="match status" value="2"/>
</dbReference>
<dbReference type="InterPro" id="IPR026888">
    <property type="entry name" value="AcetylCoA_hyd_C"/>
</dbReference>
<dbReference type="Pfam" id="PF13336">
    <property type="entry name" value="AcetylCoA_hyd_C"/>
    <property type="match status" value="1"/>
</dbReference>
<dbReference type="GO" id="GO:0016787">
    <property type="term" value="F:hydrolase activity"/>
    <property type="evidence" value="ECO:0007669"/>
    <property type="project" value="UniProtKB-KW"/>
</dbReference>
<sequence>MQVVSDAAEVIHRRNLPPGSVIYTAGNASTPQVLLRRLAADEAIEDVTLYSILLLGEGLEPLFSAEACRRVTHRIIFNSHLSRQAVNHGWAKYHPLHLSEVPRVLRLSGGPGVVLLTVSGPDQGGNYSLGTTVEAVYAAVRAVRARGGLVIAERNRRMPFVLGTTIPAGAIDYLLETDYPLPTSPVPQPDDRARRIGEIIAALYLRDGSGDEPGSTLQYGIGEVPEAVTDAIMERGMRDLAIHTELFSDAMIRLVESGAVTNRWKKSIDFSVSSIFLAGAPRGYDWLHFNSSVQSRPCSYTNSVYQIAAQPRMVAINSAIGVDLHGNIWADSLEARNIYSGVGGQSDFLRGARHAEEGVAIIALKSTTSAGISKIVERSPAGITTTAVAADQVVIVTEFGAVDPRGLSMGERAVGLAHLAPPEERERLLRIIRDDPAFHKPDVVLRRGVPGLTPYERAVAR</sequence>
<gene>
    <name evidence="5" type="ORF">FJY75_10680</name>
</gene>
<dbReference type="AlphaFoldDB" id="A0A938BRH2"/>
<comment type="caution">
    <text evidence="5">The sequence shown here is derived from an EMBL/GenBank/DDBJ whole genome shotgun (WGS) entry which is preliminary data.</text>
</comment>
<evidence type="ECO:0000259" key="3">
    <source>
        <dbReference type="Pfam" id="PF02550"/>
    </source>
</evidence>
<dbReference type="PANTHER" id="PTHR21432:SF20">
    <property type="entry name" value="ACETYL-COA HYDROLASE"/>
    <property type="match status" value="1"/>
</dbReference>
<evidence type="ECO:0000259" key="4">
    <source>
        <dbReference type="Pfam" id="PF13336"/>
    </source>
</evidence>
<protein>
    <submittedName>
        <fullName evidence="5">Acetyl-CoA hydrolase</fullName>
    </submittedName>
</protein>
<dbReference type="InterPro" id="IPR003702">
    <property type="entry name" value="ActCoA_hydro_N"/>
</dbReference>
<feature type="domain" description="Acetyl-CoA hydrolase/transferase N-terminal" evidence="3">
    <location>
        <begin position="30"/>
        <end position="176"/>
    </location>
</feature>
<dbReference type="Gene3D" id="3.30.750.70">
    <property type="entry name" value="4-hydroxybutyrate coenzyme like domains"/>
    <property type="match status" value="1"/>
</dbReference>
<dbReference type="InterPro" id="IPR037171">
    <property type="entry name" value="NagB/RpiA_transferase-like"/>
</dbReference>
<dbReference type="Gene3D" id="3.40.1080.10">
    <property type="entry name" value="Glutaconate Coenzyme A-transferase"/>
    <property type="match status" value="1"/>
</dbReference>
<accession>A0A938BRH2</accession>
<dbReference type="InterPro" id="IPR046433">
    <property type="entry name" value="ActCoA_hydro"/>
</dbReference>
<proteinExistence type="inferred from homology"/>
<name>A0A938BRH2_UNCEI</name>
<reference evidence="5" key="1">
    <citation type="submission" date="2019-03" db="EMBL/GenBank/DDBJ databases">
        <title>Lake Tanganyika Metagenome-Assembled Genomes (MAGs).</title>
        <authorList>
            <person name="Tran P."/>
        </authorList>
    </citation>
    <scope>NUCLEOTIDE SEQUENCE</scope>
    <source>
        <strain evidence="5">M_DeepCast_400m_m2_100</strain>
    </source>
</reference>
<dbReference type="Pfam" id="PF02550">
    <property type="entry name" value="AcetylCoA_hydro"/>
    <property type="match status" value="1"/>
</dbReference>